<dbReference type="GO" id="GO:0005524">
    <property type="term" value="F:ATP binding"/>
    <property type="evidence" value="ECO:0007669"/>
    <property type="project" value="InterPro"/>
</dbReference>
<dbReference type="RefSeq" id="WP_106208311.1">
    <property type="nucleotide sequence ID" value="NZ_PVZF01000002.1"/>
</dbReference>
<evidence type="ECO:0000256" key="2">
    <source>
        <dbReference type="ARBA" id="ARBA00004679"/>
    </source>
</evidence>
<comment type="caution">
    <text evidence="11">The sequence shown here is derived from an EMBL/GenBank/DDBJ whole genome shotgun (WGS) entry which is preliminary data.</text>
</comment>
<dbReference type="Proteomes" id="UP000238083">
    <property type="component" value="Unassembled WGS sequence"/>
</dbReference>
<dbReference type="InterPro" id="IPR012829">
    <property type="entry name" value="Phosphofructokinase_III"/>
</dbReference>
<protein>
    <recommendedName>
        <fullName evidence="9">Pyrophosphate--fructose 6-phosphate 1-phosphotransferase</fullName>
        <ecNumber evidence="9">2.7.1.90</ecNumber>
    </recommendedName>
    <alternativeName>
        <fullName evidence="9">6-phosphofructokinase, pyrophosphate dependent</fullName>
    </alternativeName>
    <alternativeName>
        <fullName evidence="9">PPi-dependent phosphofructokinase</fullName>
        <shortName evidence="9">PPi-PFK</shortName>
    </alternativeName>
    <alternativeName>
        <fullName evidence="9">Pyrophosphate-dependent 6-phosphofructose-1-kinase</fullName>
    </alternativeName>
</protein>
<evidence type="ECO:0000256" key="7">
    <source>
        <dbReference type="ARBA" id="ARBA00022842"/>
    </source>
</evidence>
<comment type="function">
    <text evidence="9">Catalyzes the phosphorylation of D-fructose 6-phosphate, the first committing step of glycolysis. Uses inorganic phosphate (PPi) as phosphoryl donor instead of ATP like common ATP-dependent phosphofructokinases (ATP-PFKs), which renders the reaction reversible, and can thus function both in glycolysis and gluconeogenesis. Consistently, PPi-PFK can replace the enzymes of both the forward (ATP-PFK) and reverse (fructose-bisphosphatase (FBPase)) reactions.</text>
</comment>
<evidence type="ECO:0000256" key="3">
    <source>
        <dbReference type="ARBA" id="ARBA00022490"/>
    </source>
</evidence>
<evidence type="ECO:0000256" key="6">
    <source>
        <dbReference type="ARBA" id="ARBA00022777"/>
    </source>
</evidence>
<evidence type="ECO:0000256" key="5">
    <source>
        <dbReference type="ARBA" id="ARBA00022723"/>
    </source>
</evidence>
<dbReference type="UniPathway" id="UPA00109">
    <property type="reaction ID" value="UER00182"/>
</dbReference>
<feature type="binding site" evidence="9">
    <location>
        <position position="267"/>
    </location>
    <ligand>
        <name>substrate</name>
        <note>ligand shared between dimeric partners</note>
    </ligand>
</feature>
<keyword evidence="6 9" id="KW-0418">Kinase</keyword>
<organism evidence="11 12">
    <name type="scientific">Kineococcus rhizosphaerae</name>
    <dbReference type="NCBI Taxonomy" id="559628"/>
    <lineage>
        <taxon>Bacteria</taxon>
        <taxon>Bacillati</taxon>
        <taxon>Actinomycetota</taxon>
        <taxon>Actinomycetes</taxon>
        <taxon>Kineosporiales</taxon>
        <taxon>Kineosporiaceae</taxon>
        <taxon>Kineococcus</taxon>
    </lineage>
</organism>
<dbReference type="PRINTS" id="PR00476">
    <property type="entry name" value="PHFRCTKINASE"/>
</dbReference>
<feature type="domain" description="Phosphofructokinase" evidence="10">
    <location>
        <begin position="2"/>
        <end position="299"/>
    </location>
</feature>
<feature type="binding site" description="in other chain" evidence="9">
    <location>
        <begin position="273"/>
        <end position="276"/>
    </location>
    <ligand>
        <name>substrate</name>
        <note>ligand shared between dimeric partners</note>
    </ligand>
</feature>
<keyword evidence="4 9" id="KW-0808">Transferase</keyword>
<dbReference type="EC" id="2.7.1.90" evidence="9"/>
<dbReference type="PANTHER" id="PTHR13697">
    <property type="entry name" value="PHOSPHOFRUCTOKINASE"/>
    <property type="match status" value="1"/>
</dbReference>
<comment type="catalytic activity">
    <reaction evidence="9">
        <text>beta-D-fructose 6-phosphate + diphosphate = beta-D-fructose 1,6-bisphosphate + phosphate + H(+)</text>
        <dbReference type="Rhea" id="RHEA:13613"/>
        <dbReference type="ChEBI" id="CHEBI:15378"/>
        <dbReference type="ChEBI" id="CHEBI:32966"/>
        <dbReference type="ChEBI" id="CHEBI:33019"/>
        <dbReference type="ChEBI" id="CHEBI:43474"/>
        <dbReference type="ChEBI" id="CHEBI:57634"/>
        <dbReference type="EC" id="2.7.1.90"/>
    </reaction>
</comment>
<comment type="similarity">
    <text evidence="9">Belongs to the phosphofructokinase type A (PFKA) family. Mixed-substrate PFK group III subfamily.</text>
</comment>
<dbReference type="AlphaFoldDB" id="A0A2T0R8J6"/>
<feature type="site" description="Important for catalytic activity and substrate specificity; stabilizes the transition state when the phosphoryl donor is PPi; prevents ATP from binding by mimicking the alpha-phosphate group of ATP" evidence="9">
    <location>
        <position position="106"/>
    </location>
</feature>
<dbReference type="Pfam" id="PF00365">
    <property type="entry name" value="PFK"/>
    <property type="match status" value="1"/>
</dbReference>
<keyword evidence="12" id="KW-1185">Reference proteome</keyword>
<evidence type="ECO:0000256" key="9">
    <source>
        <dbReference type="HAMAP-Rule" id="MF_01976"/>
    </source>
</evidence>
<keyword evidence="3 9" id="KW-0963">Cytoplasm</keyword>
<dbReference type="GO" id="GO:0030388">
    <property type="term" value="P:fructose 1,6-bisphosphate metabolic process"/>
    <property type="evidence" value="ECO:0007669"/>
    <property type="project" value="TreeGrafter"/>
</dbReference>
<dbReference type="Gene3D" id="3.40.50.450">
    <property type="match status" value="1"/>
</dbReference>
<gene>
    <name evidence="9" type="primary">pfp</name>
    <name evidence="11" type="ORF">CLV37_102460</name>
</gene>
<feature type="binding site" evidence="9">
    <location>
        <position position="164"/>
    </location>
    <ligand>
        <name>substrate</name>
        <note>ligand shared between dimeric partners</note>
    </ligand>
</feature>
<evidence type="ECO:0000313" key="11">
    <source>
        <dbReference type="EMBL" id="PRY17497.1"/>
    </source>
</evidence>
<feature type="binding site" evidence="9">
    <location>
        <position position="105"/>
    </location>
    <ligand>
        <name>Mg(2+)</name>
        <dbReference type="ChEBI" id="CHEBI:18420"/>
        <note>catalytic</note>
    </ligand>
</feature>
<keyword evidence="8 9" id="KW-0324">Glycolysis</keyword>
<comment type="subcellular location">
    <subcellularLocation>
        <location evidence="9">Cytoplasm</location>
    </subcellularLocation>
</comment>
<reference evidence="11 12" key="1">
    <citation type="submission" date="2018-03" db="EMBL/GenBank/DDBJ databases">
        <title>Genomic Encyclopedia of Archaeal and Bacterial Type Strains, Phase II (KMG-II): from individual species to whole genera.</title>
        <authorList>
            <person name="Goeker M."/>
        </authorList>
    </citation>
    <scope>NUCLEOTIDE SEQUENCE [LARGE SCALE GENOMIC DNA]</scope>
    <source>
        <strain evidence="11 12">DSM 19711</strain>
    </source>
</reference>
<dbReference type="OrthoDB" id="9802503at2"/>
<dbReference type="GO" id="GO:0003872">
    <property type="term" value="F:6-phosphofructokinase activity"/>
    <property type="evidence" value="ECO:0007669"/>
    <property type="project" value="UniProtKB-UniRule"/>
</dbReference>
<dbReference type="PIRSF" id="PIRSF000532">
    <property type="entry name" value="ATP_PFK_prok"/>
    <property type="match status" value="1"/>
</dbReference>
<dbReference type="GO" id="GO:0016208">
    <property type="term" value="F:AMP binding"/>
    <property type="evidence" value="ECO:0007669"/>
    <property type="project" value="TreeGrafter"/>
</dbReference>
<dbReference type="PANTHER" id="PTHR13697:SF52">
    <property type="entry name" value="ATP-DEPENDENT 6-PHOSPHOFRUCTOKINASE 3"/>
    <property type="match status" value="1"/>
</dbReference>
<dbReference type="PROSITE" id="PS00433">
    <property type="entry name" value="PHOSPHOFRUCTOKINASE"/>
    <property type="match status" value="1"/>
</dbReference>
<keyword evidence="5 9" id="KW-0479">Metal-binding</keyword>
<dbReference type="InterPro" id="IPR000023">
    <property type="entry name" value="Phosphofructokinase_dom"/>
</dbReference>
<dbReference type="GO" id="GO:0048029">
    <property type="term" value="F:monosaccharide binding"/>
    <property type="evidence" value="ECO:0007669"/>
    <property type="project" value="TreeGrafter"/>
</dbReference>
<feature type="binding site" description="in other chain" evidence="9">
    <location>
        <begin position="171"/>
        <end position="173"/>
    </location>
    <ligand>
        <name>substrate</name>
        <note>ligand shared between dimeric partners</note>
    </ligand>
</feature>
<keyword evidence="7 9" id="KW-0460">Magnesium</keyword>
<comment type="activity regulation">
    <text evidence="9">Non-allosteric.</text>
</comment>
<comment type="caution">
    <text evidence="9">Lacks conserved residue(s) required for the propagation of feature annotation.</text>
</comment>
<comment type="subunit">
    <text evidence="9">Homodimer or homotetramer.</text>
</comment>
<dbReference type="InterPro" id="IPR035966">
    <property type="entry name" value="PKF_sf"/>
</dbReference>
<dbReference type="Gene3D" id="3.40.50.460">
    <property type="entry name" value="Phosphofructokinase domain"/>
    <property type="match status" value="1"/>
</dbReference>
<dbReference type="HAMAP" id="MF_01976">
    <property type="entry name" value="Phosphofructokinase_III"/>
    <property type="match status" value="1"/>
</dbReference>
<dbReference type="InterPro" id="IPR015912">
    <property type="entry name" value="Phosphofructokinase_CS"/>
</dbReference>
<feature type="binding site" evidence="9">
    <location>
        <position position="10"/>
    </location>
    <ligand>
        <name>diphosphate</name>
        <dbReference type="ChEBI" id="CHEBI:33019"/>
    </ligand>
</feature>
<evidence type="ECO:0000256" key="8">
    <source>
        <dbReference type="ARBA" id="ARBA00023152"/>
    </source>
</evidence>
<feature type="site" description="Important for catalytic activity; stabilizes the transition state when the phosphoryl donor is PPi" evidence="9">
    <location>
        <position position="126"/>
    </location>
</feature>
<evidence type="ECO:0000256" key="4">
    <source>
        <dbReference type="ARBA" id="ARBA00022679"/>
    </source>
</evidence>
<comment type="pathway">
    <text evidence="2 9">Carbohydrate degradation; glycolysis; D-glyceraldehyde 3-phosphate and glycerone phosphate from D-glucose: step 3/4.</text>
</comment>
<evidence type="ECO:0000256" key="1">
    <source>
        <dbReference type="ARBA" id="ARBA00001946"/>
    </source>
</evidence>
<dbReference type="GO" id="GO:0047334">
    <property type="term" value="F:diphosphate-fructose-6-phosphate 1-phosphotransferase activity"/>
    <property type="evidence" value="ECO:0007669"/>
    <property type="project" value="UniProtKB-EC"/>
</dbReference>
<comment type="cofactor">
    <cofactor evidence="1 9">
        <name>Mg(2+)</name>
        <dbReference type="ChEBI" id="CHEBI:18420"/>
    </cofactor>
</comment>
<dbReference type="InterPro" id="IPR012003">
    <property type="entry name" value="ATP_PFK_prok-type"/>
</dbReference>
<accession>A0A2T0R8J6</accession>
<dbReference type="GO" id="GO:0042802">
    <property type="term" value="F:identical protein binding"/>
    <property type="evidence" value="ECO:0007669"/>
    <property type="project" value="TreeGrafter"/>
</dbReference>
<dbReference type="GO" id="GO:0005945">
    <property type="term" value="C:6-phosphofructokinase complex"/>
    <property type="evidence" value="ECO:0007669"/>
    <property type="project" value="TreeGrafter"/>
</dbReference>
<dbReference type="SUPFAM" id="SSF53784">
    <property type="entry name" value="Phosphofructokinase"/>
    <property type="match status" value="1"/>
</dbReference>
<feature type="binding site" description="in other chain" evidence="9">
    <location>
        <begin position="127"/>
        <end position="129"/>
    </location>
    <ligand>
        <name>substrate</name>
        <note>ligand shared between dimeric partners</note>
    </ligand>
</feature>
<feature type="active site" description="Proton acceptor" evidence="9">
    <location>
        <position position="129"/>
    </location>
</feature>
<feature type="binding site" description="in other chain" evidence="9">
    <location>
        <position position="223"/>
    </location>
    <ligand>
        <name>substrate</name>
        <note>ligand shared between dimeric partners</note>
    </ligand>
</feature>
<dbReference type="GO" id="GO:0070095">
    <property type="term" value="F:fructose-6-phosphate binding"/>
    <property type="evidence" value="ECO:0007669"/>
    <property type="project" value="TreeGrafter"/>
</dbReference>
<evidence type="ECO:0000259" key="10">
    <source>
        <dbReference type="Pfam" id="PF00365"/>
    </source>
</evidence>
<dbReference type="EMBL" id="PVZF01000002">
    <property type="protein sequence ID" value="PRY17497.1"/>
    <property type="molecule type" value="Genomic_DNA"/>
</dbReference>
<proteinExistence type="inferred from homology"/>
<name>A0A2T0R8J6_9ACTN</name>
<dbReference type="GO" id="GO:0006002">
    <property type="term" value="P:fructose 6-phosphate metabolic process"/>
    <property type="evidence" value="ECO:0007669"/>
    <property type="project" value="InterPro"/>
</dbReference>
<dbReference type="InterPro" id="IPR022953">
    <property type="entry name" value="ATP_PFK"/>
</dbReference>
<sequence length="343" mass="35225">MRVGILTGGGDCPGLNAVIRAAVLAGTQRHGMEFVGFLDGWRGVLEGDAVPLDEDRVRPLLAVGGTVLGSSRTNPLADGVQEGVARIRKQLAELGVDALLAIGGEDTLGVATALHEAGVPVVGAPKTIDDDLSATDATFGFDTAVQTAVDACDRLVTTGASHHRAMIVEVMGRHAGWIALHTGMAAGAHVTLLPEEDVDLDEVGATVRAVLERGQAPLIVVSEGAKVHGDEAVKNAPRDAFGHVQLGGAGDALEHEIVARVPGLSTRVTVLGHLLRGGTPSAADRILATRFGLSAVEALAAGDLGTMASLRGVDVVQVPLAEATGVLRTVPESRRAETAGLRW</sequence>
<dbReference type="GO" id="GO:0061621">
    <property type="term" value="P:canonical glycolysis"/>
    <property type="evidence" value="ECO:0007669"/>
    <property type="project" value="TreeGrafter"/>
</dbReference>
<dbReference type="NCBIfam" id="NF002872">
    <property type="entry name" value="PRK03202.1"/>
    <property type="match status" value="1"/>
</dbReference>
<dbReference type="GO" id="GO:0046872">
    <property type="term" value="F:metal ion binding"/>
    <property type="evidence" value="ECO:0007669"/>
    <property type="project" value="UniProtKB-KW"/>
</dbReference>
<evidence type="ECO:0000313" key="12">
    <source>
        <dbReference type="Proteomes" id="UP000238083"/>
    </source>
</evidence>